<evidence type="ECO:0000313" key="2">
    <source>
        <dbReference type="EMBL" id="TXD73242.1"/>
    </source>
</evidence>
<dbReference type="InterPro" id="IPR028011">
    <property type="entry name" value="DUF4476"/>
</dbReference>
<name>A0A5C6Z0R4_9FLAO</name>
<comment type="caution">
    <text evidence="2">The sequence shown here is derived from an EMBL/GenBank/DDBJ whole genome shotgun (WGS) entry which is preliminary data.</text>
</comment>
<organism evidence="2 3">
    <name type="scientific">Aequorivita antarctica</name>
    <dbReference type="NCBI Taxonomy" id="153266"/>
    <lineage>
        <taxon>Bacteria</taxon>
        <taxon>Pseudomonadati</taxon>
        <taxon>Bacteroidota</taxon>
        <taxon>Flavobacteriia</taxon>
        <taxon>Flavobacteriales</taxon>
        <taxon>Flavobacteriaceae</taxon>
        <taxon>Aequorivita</taxon>
    </lineage>
</organism>
<dbReference type="EMBL" id="VORT01000005">
    <property type="protein sequence ID" value="TXD73242.1"/>
    <property type="molecule type" value="Genomic_DNA"/>
</dbReference>
<evidence type="ECO:0000259" key="1">
    <source>
        <dbReference type="Pfam" id="PF14771"/>
    </source>
</evidence>
<accession>A0A5C6Z0R4</accession>
<feature type="domain" description="DUF4476" evidence="1">
    <location>
        <begin position="221"/>
        <end position="310"/>
    </location>
</feature>
<gene>
    <name evidence="2" type="ORF">ESU54_08885</name>
</gene>
<reference evidence="2 3" key="1">
    <citation type="submission" date="2019-08" db="EMBL/GenBank/DDBJ databases">
        <title>Genome of Aequorivita antarctica SW49 (type strain).</title>
        <authorList>
            <person name="Bowman J.P."/>
        </authorList>
    </citation>
    <scope>NUCLEOTIDE SEQUENCE [LARGE SCALE GENOMIC DNA]</scope>
    <source>
        <strain evidence="2 3">SW49</strain>
    </source>
</reference>
<dbReference type="Proteomes" id="UP000321497">
    <property type="component" value="Unassembled WGS sequence"/>
</dbReference>
<sequence length="314" mass="36198">MNSLKQKLKFISMKNYLKTILVFFITSISYSQYNSEGCLTIFSEEGDKFFLTLNGELMNDIPQTNIRVEDLDQPFYQVRIEFENENLIEINKDNINVIDVDDNYIDVTYRIRRDKNNSNKMKFNYFSESPKSEVYIPKENVHVIHFDDIIIKKSTIETTTITTVTDNIGVGANISVDGFNMNVSIYDRQPVVISQTTITNNTHGFDDFGSYRDSCDQKYEMKSSDFNAAVSSVKNQNFEETKLTTAKQISSANCLSVNQIIEIAKVFNFEDSKLSFAKFAYANCIDKKKYFLVNDIFSFSVNIEELSNYIQGKK</sequence>
<proteinExistence type="predicted"/>
<keyword evidence="3" id="KW-1185">Reference proteome</keyword>
<evidence type="ECO:0000313" key="3">
    <source>
        <dbReference type="Proteomes" id="UP000321497"/>
    </source>
</evidence>
<dbReference type="AlphaFoldDB" id="A0A5C6Z0R4"/>
<dbReference type="Pfam" id="PF14771">
    <property type="entry name" value="DUF4476"/>
    <property type="match status" value="1"/>
</dbReference>
<protein>
    <submittedName>
        <fullName evidence="2">DUF4476 domain-containing protein</fullName>
    </submittedName>
</protein>